<dbReference type="Proteomes" id="UP000321479">
    <property type="component" value="Chromosome"/>
</dbReference>
<keyword evidence="3" id="KW-1185">Reference proteome</keyword>
<evidence type="ECO:0000313" key="3">
    <source>
        <dbReference type="Proteomes" id="UP000321479"/>
    </source>
</evidence>
<dbReference type="RefSeq" id="WP_147031965.1">
    <property type="nucleotide sequence ID" value="NZ_CP042436.1"/>
</dbReference>
<evidence type="ECO:0008006" key="4">
    <source>
        <dbReference type="Google" id="ProtNLM"/>
    </source>
</evidence>
<keyword evidence="1" id="KW-0812">Transmembrane</keyword>
<reference evidence="2 3" key="1">
    <citation type="journal article" date="2017" name="Curr. Microbiol.">
        <title>Mucilaginibacter ginsenosidivorans sp. nov., Isolated from Soil of Ginseng Field.</title>
        <authorList>
            <person name="Kim M.M."/>
            <person name="Siddiqi M.Z."/>
            <person name="Im W.T."/>
        </authorList>
    </citation>
    <scope>NUCLEOTIDE SEQUENCE [LARGE SCALE GENOMIC DNA]</scope>
    <source>
        <strain evidence="2 3">Gsoil 3017</strain>
    </source>
</reference>
<gene>
    <name evidence="2" type="ORF">FRZ54_12660</name>
</gene>
<dbReference type="AlphaFoldDB" id="A0A5B8UWS0"/>
<dbReference type="OrthoDB" id="792600at2"/>
<evidence type="ECO:0000313" key="2">
    <source>
        <dbReference type="EMBL" id="QEC63389.1"/>
    </source>
</evidence>
<dbReference type="EMBL" id="CP042436">
    <property type="protein sequence ID" value="QEC63389.1"/>
    <property type="molecule type" value="Genomic_DNA"/>
</dbReference>
<protein>
    <recommendedName>
        <fullName evidence="4">EcsC family protein</fullName>
    </recommendedName>
</protein>
<name>A0A5B8UWS0_9SPHI</name>
<proteinExistence type="predicted"/>
<feature type="transmembrane region" description="Helical" evidence="1">
    <location>
        <begin position="147"/>
        <end position="164"/>
    </location>
</feature>
<keyword evidence="1" id="KW-1133">Transmembrane helix</keyword>
<keyword evidence="1" id="KW-0472">Membrane</keyword>
<evidence type="ECO:0000256" key="1">
    <source>
        <dbReference type="SAM" id="Phobius"/>
    </source>
</evidence>
<sequence>MDSIRKMVSTIRLDLDNLSQDGFRKLFTNVDQVSVKKSVDRQGIDKFVEHCARMAAVSGAISGGGGIFTVAVGIPLDLVNLVTQQIRVTLGIIYYTRGAYEITFDEFLSYMAAALQVEAGIAITKSILERGSEKMLLRMGTKTATRLIPVIGGAIGGATNYLFIKRMADTVKRLQPQFQTLTIHVE</sequence>
<accession>A0A5B8UWS0</accession>
<organism evidence="2 3">
    <name type="scientific">Mucilaginibacter ginsenosidivorans</name>
    <dbReference type="NCBI Taxonomy" id="398053"/>
    <lineage>
        <taxon>Bacteria</taxon>
        <taxon>Pseudomonadati</taxon>
        <taxon>Bacteroidota</taxon>
        <taxon>Sphingobacteriia</taxon>
        <taxon>Sphingobacteriales</taxon>
        <taxon>Sphingobacteriaceae</taxon>
        <taxon>Mucilaginibacter</taxon>
    </lineage>
</organism>
<dbReference type="KEGG" id="mgin:FRZ54_12660"/>